<name>A0ABD0LPN7_9CAEN</name>
<evidence type="ECO:0000256" key="1">
    <source>
        <dbReference type="SAM" id="MobiDB-lite"/>
    </source>
</evidence>
<feature type="non-terminal residue" evidence="2">
    <location>
        <position position="177"/>
    </location>
</feature>
<protein>
    <submittedName>
        <fullName evidence="2">Uncharacterized protein</fullName>
    </submittedName>
</protein>
<evidence type="ECO:0000313" key="3">
    <source>
        <dbReference type="Proteomes" id="UP001519460"/>
    </source>
</evidence>
<accession>A0ABD0LPN7</accession>
<dbReference type="Proteomes" id="UP001519460">
    <property type="component" value="Unassembled WGS sequence"/>
</dbReference>
<reference evidence="2 3" key="1">
    <citation type="journal article" date="2023" name="Sci. Data">
        <title>Genome assembly of the Korean intertidal mud-creeper Batillaria attramentaria.</title>
        <authorList>
            <person name="Patra A.K."/>
            <person name="Ho P.T."/>
            <person name="Jun S."/>
            <person name="Lee S.J."/>
            <person name="Kim Y."/>
            <person name="Won Y.J."/>
        </authorList>
    </citation>
    <scope>NUCLEOTIDE SEQUENCE [LARGE SCALE GENOMIC DNA]</scope>
    <source>
        <strain evidence="2">Wonlab-2016</strain>
    </source>
</reference>
<feature type="compositionally biased region" description="Basic residues" evidence="1">
    <location>
        <begin position="132"/>
        <end position="141"/>
    </location>
</feature>
<gene>
    <name evidence="2" type="ORF">BaRGS_00007678</name>
</gene>
<proteinExistence type="predicted"/>
<dbReference type="AlphaFoldDB" id="A0ABD0LPN7"/>
<keyword evidence="3" id="KW-1185">Reference proteome</keyword>
<feature type="region of interest" description="Disordered" evidence="1">
    <location>
        <begin position="127"/>
        <end position="146"/>
    </location>
</feature>
<comment type="caution">
    <text evidence="2">The sequence shown here is derived from an EMBL/GenBank/DDBJ whole genome shotgun (WGS) entry which is preliminary data.</text>
</comment>
<dbReference type="EMBL" id="JACVVK020000033">
    <property type="protein sequence ID" value="KAK7501193.1"/>
    <property type="molecule type" value="Genomic_DNA"/>
</dbReference>
<sequence>MAAYAKPLPSIPWSNLIKHGSSTVPASRIKLNILSASGFQLRTRFSILGTETTGPDWAGYGRGPQVAGLPRTVVTADLLGENNAMWLVLARDRVLPPPLTHVQTVCTGSQRTHTQQAQAIIQFEEGAERGRQNTRNRHSLRRTINGPSCEPMAQFQLSKWLAIHTGSNARTSLKMDM</sequence>
<organism evidence="2 3">
    <name type="scientific">Batillaria attramentaria</name>
    <dbReference type="NCBI Taxonomy" id="370345"/>
    <lineage>
        <taxon>Eukaryota</taxon>
        <taxon>Metazoa</taxon>
        <taxon>Spiralia</taxon>
        <taxon>Lophotrochozoa</taxon>
        <taxon>Mollusca</taxon>
        <taxon>Gastropoda</taxon>
        <taxon>Caenogastropoda</taxon>
        <taxon>Sorbeoconcha</taxon>
        <taxon>Cerithioidea</taxon>
        <taxon>Batillariidae</taxon>
        <taxon>Batillaria</taxon>
    </lineage>
</organism>
<evidence type="ECO:0000313" key="2">
    <source>
        <dbReference type="EMBL" id="KAK7501193.1"/>
    </source>
</evidence>